<accession>A0A8X6SFK7</accession>
<dbReference type="PANTHER" id="PTHR13593">
    <property type="match status" value="1"/>
</dbReference>
<feature type="domain" description="Phosphatidylinositol-specific phospholipase C X" evidence="8">
    <location>
        <begin position="104"/>
        <end position="244"/>
    </location>
</feature>
<evidence type="ECO:0000256" key="3">
    <source>
        <dbReference type="ARBA" id="ARBA00022525"/>
    </source>
</evidence>
<gene>
    <name evidence="9" type="primary">NCL1_13109</name>
    <name evidence="9" type="ORF">TNCV_4473091</name>
</gene>
<comment type="caution">
    <text evidence="9">The sequence shown here is derived from an EMBL/GenBank/DDBJ whole genome shotgun (WGS) entry which is preliminary data.</text>
</comment>
<dbReference type="Gene3D" id="3.20.20.190">
    <property type="entry name" value="Phosphatidylinositol (PI) phosphodiesterase"/>
    <property type="match status" value="1"/>
</dbReference>
<keyword evidence="4" id="KW-0479">Metal-binding</keyword>
<comment type="catalytic activity">
    <reaction evidence="1">
        <text>an N-(acyl)-sphingosylphosphoethanolamine = an N-(acyl)-sphingosyl-1,3-cyclic phosphate + ethanolamine</text>
        <dbReference type="Rhea" id="RHEA:60648"/>
        <dbReference type="ChEBI" id="CHEBI:57603"/>
        <dbReference type="ChEBI" id="CHEBI:143891"/>
        <dbReference type="ChEBI" id="CHEBI:143892"/>
    </reaction>
</comment>
<dbReference type="SMART" id="SM00148">
    <property type="entry name" value="PLCXc"/>
    <property type="match status" value="1"/>
</dbReference>
<dbReference type="InterPro" id="IPR051057">
    <property type="entry name" value="PI-PLC_domain"/>
</dbReference>
<keyword evidence="3" id="KW-0964">Secreted</keyword>
<keyword evidence="5" id="KW-0460">Magnesium</keyword>
<dbReference type="PROSITE" id="PS50007">
    <property type="entry name" value="PIPLC_X_DOMAIN"/>
    <property type="match status" value="1"/>
</dbReference>
<evidence type="ECO:0000256" key="6">
    <source>
        <dbReference type="ARBA" id="ARBA00023157"/>
    </source>
</evidence>
<evidence type="ECO:0000313" key="9">
    <source>
        <dbReference type="EMBL" id="GFY11326.1"/>
    </source>
</evidence>
<evidence type="ECO:0000256" key="2">
    <source>
        <dbReference type="ARBA" id="ARBA00004613"/>
    </source>
</evidence>
<keyword evidence="6" id="KW-1015">Disulfide bond</keyword>
<protein>
    <submittedName>
        <fullName evidence="9">PI-PLC X domain-containing protein 1</fullName>
    </submittedName>
</protein>
<dbReference type="GO" id="GO:0016829">
    <property type="term" value="F:lyase activity"/>
    <property type="evidence" value="ECO:0007669"/>
    <property type="project" value="UniProtKB-KW"/>
</dbReference>
<comment type="subcellular location">
    <subcellularLocation>
        <location evidence="2">Secreted</location>
    </subcellularLocation>
</comment>
<sequence>MVQRWLEVNWVTETLLKDDIIHVYNKDPTQDPTLRPLLTVDPKKYSKGYFRTNIMIPVNKSFLNPEEENTCMGYWAIYRNAKGEHESSTCLKIHPFWMEHTSKQISSLRLHEIMIPGSHDSGSFSRKKKTYPFTRYKYAQELSIFNQLVYGLRYFDLRIGYYKQTKDKYFINHNFLLTDHTVKSILEQVKSFIKKAKKEIVILDFHEFPSGFESDETHQKLLALIHSTLGPLLVPYDFKNATLQ</sequence>
<organism evidence="9 10">
    <name type="scientific">Trichonephila clavipes</name>
    <name type="common">Golden silk orbweaver</name>
    <name type="synonym">Nephila clavipes</name>
    <dbReference type="NCBI Taxonomy" id="2585209"/>
    <lineage>
        <taxon>Eukaryota</taxon>
        <taxon>Metazoa</taxon>
        <taxon>Ecdysozoa</taxon>
        <taxon>Arthropoda</taxon>
        <taxon>Chelicerata</taxon>
        <taxon>Arachnida</taxon>
        <taxon>Araneae</taxon>
        <taxon>Araneomorphae</taxon>
        <taxon>Entelegynae</taxon>
        <taxon>Araneoidea</taxon>
        <taxon>Nephilidae</taxon>
        <taxon>Trichonephila</taxon>
    </lineage>
</organism>
<dbReference type="InterPro" id="IPR017946">
    <property type="entry name" value="PLC-like_Pdiesterase_TIM-brl"/>
</dbReference>
<dbReference type="GO" id="GO:0046872">
    <property type="term" value="F:metal ion binding"/>
    <property type="evidence" value="ECO:0007669"/>
    <property type="project" value="UniProtKB-KW"/>
</dbReference>
<dbReference type="SUPFAM" id="SSF51695">
    <property type="entry name" value="PLC-like phosphodiesterases"/>
    <property type="match status" value="1"/>
</dbReference>
<dbReference type="InterPro" id="IPR000909">
    <property type="entry name" value="PLipase_C_PInositol-sp_X_dom"/>
</dbReference>
<evidence type="ECO:0000256" key="5">
    <source>
        <dbReference type="ARBA" id="ARBA00022842"/>
    </source>
</evidence>
<proteinExistence type="predicted"/>
<dbReference type="GO" id="GO:0006629">
    <property type="term" value="P:lipid metabolic process"/>
    <property type="evidence" value="ECO:0007669"/>
    <property type="project" value="InterPro"/>
</dbReference>
<evidence type="ECO:0000256" key="4">
    <source>
        <dbReference type="ARBA" id="ARBA00022723"/>
    </source>
</evidence>
<dbReference type="AlphaFoldDB" id="A0A8X6SFK7"/>
<keyword evidence="10" id="KW-1185">Reference proteome</keyword>
<dbReference type="GO" id="GO:0005576">
    <property type="term" value="C:extracellular region"/>
    <property type="evidence" value="ECO:0007669"/>
    <property type="project" value="UniProtKB-SubCell"/>
</dbReference>
<dbReference type="EMBL" id="BMAU01021304">
    <property type="protein sequence ID" value="GFY11326.1"/>
    <property type="molecule type" value="Genomic_DNA"/>
</dbReference>
<dbReference type="Pfam" id="PF00388">
    <property type="entry name" value="PI-PLC-X"/>
    <property type="match status" value="1"/>
</dbReference>
<reference evidence="9" key="1">
    <citation type="submission" date="2020-08" db="EMBL/GenBank/DDBJ databases">
        <title>Multicomponent nature underlies the extraordinary mechanical properties of spider dragline silk.</title>
        <authorList>
            <person name="Kono N."/>
            <person name="Nakamura H."/>
            <person name="Mori M."/>
            <person name="Yoshida Y."/>
            <person name="Ohtoshi R."/>
            <person name="Malay A.D."/>
            <person name="Moran D.A.P."/>
            <person name="Tomita M."/>
            <person name="Numata K."/>
            <person name="Arakawa K."/>
        </authorList>
    </citation>
    <scope>NUCLEOTIDE SEQUENCE</scope>
</reference>
<dbReference type="Proteomes" id="UP000887159">
    <property type="component" value="Unassembled WGS sequence"/>
</dbReference>
<evidence type="ECO:0000256" key="7">
    <source>
        <dbReference type="ARBA" id="ARBA00023239"/>
    </source>
</evidence>
<dbReference type="GO" id="GO:0008081">
    <property type="term" value="F:phosphoric diester hydrolase activity"/>
    <property type="evidence" value="ECO:0007669"/>
    <property type="project" value="InterPro"/>
</dbReference>
<dbReference type="PANTHER" id="PTHR13593:SF103">
    <property type="entry name" value="RE10370P"/>
    <property type="match status" value="1"/>
</dbReference>
<name>A0A8X6SFK7_TRICX</name>
<evidence type="ECO:0000313" key="10">
    <source>
        <dbReference type="Proteomes" id="UP000887159"/>
    </source>
</evidence>
<evidence type="ECO:0000256" key="1">
    <source>
        <dbReference type="ARBA" id="ARBA00000110"/>
    </source>
</evidence>
<evidence type="ECO:0000259" key="8">
    <source>
        <dbReference type="SMART" id="SM00148"/>
    </source>
</evidence>
<keyword evidence="7" id="KW-0456">Lyase</keyword>